<dbReference type="CDD" id="cd00685">
    <property type="entry name" value="Trans_IPPS_HT"/>
    <property type="match status" value="1"/>
</dbReference>
<proteinExistence type="predicted"/>
<organism evidence="8 9">
    <name type="scientific">Orchesella dallaii</name>
    <dbReference type="NCBI Taxonomy" id="48710"/>
    <lineage>
        <taxon>Eukaryota</taxon>
        <taxon>Metazoa</taxon>
        <taxon>Ecdysozoa</taxon>
        <taxon>Arthropoda</taxon>
        <taxon>Hexapoda</taxon>
        <taxon>Collembola</taxon>
        <taxon>Entomobryomorpha</taxon>
        <taxon>Entomobryoidea</taxon>
        <taxon>Orchesellidae</taxon>
        <taxon>Orchesellinae</taxon>
        <taxon>Orchesella</taxon>
    </lineage>
</organism>
<dbReference type="EMBL" id="CAXLJM020000151">
    <property type="protein sequence ID" value="CAL8143177.1"/>
    <property type="molecule type" value="Genomic_DNA"/>
</dbReference>
<evidence type="ECO:0000313" key="8">
    <source>
        <dbReference type="EMBL" id="CAL8143177.1"/>
    </source>
</evidence>
<name>A0ABP1S3C9_9HEXA</name>
<comment type="caution">
    <text evidence="8">The sequence shown here is derived from an EMBL/GenBank/DDBJ whole genome shotgun (WGS) entry which is preliminary data.</text>
</comment>
<gene>
    <name evidence="8" type="ORF">ODALV1_LOCUS29324</name>
</gene>
<dbReference type="Proteomes" id="UP001642540">
    <property type="component" value="Unassembled WGS sequence"/>
</dbReference>
<keyword evidence="4" id="KW-0460">Magnesium</keyword>
<evidence type="ECO:0000313" key="9">
    <source>
        <dbReference type="Proteomes" id="UP001642540"/>
    </source>
</evidence>
<dbReference type="Pfam" id="PF00348">
    <property type="entry name" value="polyprenyl_synt"/>
    <property type="match status" value="1"/>
</dbReference>
<dbReference type="PANTHER" id="PTHR11525">
    <property type="entry name" value="FARNESYL-PYROPHOSPHATE SYNTHETASE"/>
    <property type="match status" value="1"/>
</dbReference>
<protein>
    <recommendedName>
        <fullName evidence="6">Farnesyl pyrophosphate synthase</fullName>
    </recommendedName>
</protein>
<keyword evidence="3" id="KW-0479">Metal-binding</keyword>
<dbReference type="SFLD" id="SFLDS00005">
    <property type="entry name" value="Isoprenoid_Synthase_Type_I"/>
    <property type="match status" value="1"/>
</dbReference>
<dbReference type="Gene3D" id="1.10.600.10">
    <property type="entry name" value="Farnesyl Diphosphate Synthase"/>
    <property type="match status" value="1"/>
</dbReference>
<evidence type="ECO:0000256" key="1">
    <source>
        <dbReference type="ARBA" id="ARBA00001946"/>
    </source>
</evidence>
<comment type="pathway">
    <text evidence="5">Pheromone biosynthesis.</text>
</comment>
<dbReference type="InterPro" id="IPR039702">
    <property type="entry name" value="FPS1-like"/>
</dbReference>
<dbReference type="InterPro" id="IPR000092">
    <property type="entry name" value="Polyprenyl_synt"/>
</dbReference>
<feature type="region of interest" description="Disordered" evidence="7">
    <location>
        <begin position="93"/>
        <end position="114"/>
    </location>
</feature>
<accession>A0ABP1S3C9</accession>
<dbReference type="PROSITE" id="PS00444">
    <property type="entry name" value="POLYPRENYL_SYNTHASE_2"/>
    <property type="match status" value="1"/>
</dbReference>
<dbReference type="InterPro" id="IPR008949">
    <property type="entry name" value="Isoprenoid_synthase_dom_sf"/>
</dbReference>
<dbReference type="PROSITE" id="PS00723">
    <property type="entry name" value="POLYPRENYL_SYNTHASE_1"/>
    <property type="match status" value="1"/>
</dbReference>
<dbReference type="SUPFAM" id="SSF48576">
    <property type="entry name" value="Terpenoid synthases"/>
    <property type="match status" value="1"/>
</dbReference>
<evidence type="ECO:0000256" key="6">
    <source>
        <dbReference type="ARBA" id="ARBA00034546"/>
    </source>
</evidence>
<sequence length="534" mass="60865">MKKNCTRLVKIVGTYPNKHCNSFATPAAGASNKVNLRTCATLSEVKKYDDWRTYSLLPNSFLKVSVENTFFPRHSATQNRWYSSSSISSIIFPPQQDETQGTSPSNSQQLHSHSDTSYYCSTSAIEKTIATGAPIPSSGSNIGNVGSTSGTCSTAGITIASASASAFTSIRTVVTSQRLVEFGRDNMEQQPKLMTKEEREDFMAVYHTMVKELLEIPDMKDMEETNRWMARVLQYNVPHGKRNRGLATALAYKYLAPDELTDENVRLSYILGWCVEILQAFFLVSDDIMDGSETRRGRPCWYKVDNLGLAAVNDAILLEATIYQILKKHFRNKSYYAKIMEVMHDVTYKTVFGQSLDTRTGQDRRMETYTMDRYSAIVKYKTSFYSFYLPVAFAMTMAEIDDPNLLQQVRKVTLEMGHFFQVQDDFLDCFGDVEVTGKIGTDIQDCKCSWLFVVAMQRSSPEQKKFLLENYGQHETEKVTAVKTLYNELGLEDIYHNYEEQTYNLICTHIQQMSNELPKGLFFDMLHKIYKRSS</sequence>
<reference evidence="8 9" key="1">
    <citation type="submission" date="2024-08" db="EMBL/GenBank/DDBJ databases">
        <authorList>
            <person name="Cucini C."/>
            <person name="Frati F."/>
        </authorList>
    </citation>
    <scope>NUCLEOTIDE SEQUENCE [LARGE SCALE GENOMIC DNA]</scope>
</reference>
<feature type="compositionally biased region" description="Polar residues" evidence="7">
    <location>
        <begin position="96"/>
        <end position="114"/>
    </location>
</feature>
<dbReference type="SFLD" id="SFLDG01017">
    <property type="entry name" value="Polyprenyl_Transferase_Like"/>
    <property type="match status" value="1"/>
</dbReference>
<keyword evidence="9" id="KW-1185">Reference proteome</keyword>
<evidence type="ECO:0000256" key="7">
    <source>
        <dbReference type="SAM" id="MobiDB-lite"/>
    </source>
</evidence>
<keyword evidence="2" id="KW-0808">Transferase</keyword>
<evidence type="ECO:0000256" key="3">
    <source>
        <dbReference type="ARBA" id="ARBA00022723"/>
    </source>
</evidence>
<evidence type="ECO:0000256" key="2">
    <source>
        <dbReference type="ARBA" id="ARBA00022679"/>
    </source>
</evidence>
<evidence type="ECO:0000256" key="5">
    <source>
        <dbReference type="ARBA" id="ARBA00033740"/>
    </source>
</evidence>
<dbReference type="InterPro" id="IPR033749">
    <property type="entry name" value="Polyprenyl_synt_CS"/>
</dbReference>
<comment type="cofactor">
    <cofactor evidence="1">
        <name>Mg(2+)</name>
        <dbReference type="ChEBI" id="CHEBI:18420"/>
    </cofactor>
</comment>
<dbReference type="PANTHER" id="PTHR11525:SF0">
    <property type="entry name" value="FARNESYL PYROPHOSPHATE SYNTHASE"/>
    <property type="match status" value="1"/>
</dbReference>
<evidence type="ECO:0000256" key="4">
    <source>
        <dbReference type="ARBA" id="ARBA00022842"/>
    </source>
</evidence>